<evidence type="ECO:0000256" key="3">
    <source>
        <dbReference type="ARBA" id="ARBA00023002"/>
    </source>
</evidence>
<dbReference type="Gene3D" id="3.50.50.60">
    <property type="entry name" value="FAD/NAD(P)-binding domain"/>
    <property type="match status" value="3"/>
</dbReference>
<feature type="region of interest" description="Disordered" evidence="4">
    <location>
        <begin position="1"/>
        <end position="47"/>
    </location>
</feature>
<accession>A0A316UTT5</accession>
<feature type="compositionally biased region" description="Low complexity" evidence="4">
    <location>
        <begin position="1"/>
        <end position="33"/>
    </location>
</feature>
<dbReference type="AlphaFoldDB" id="A0A316UTT5"/>
<sequence length="694" mass="76063">MTIPSNASATPSATANGSTSSSPSALPSSLPLLSPRPPTIPSTGTQRVLIVGGGPAGIVTLRNLRVEERSHGGTAGLDAVLYERRESIGGVWYLDEGTLALERERGYNDTTWPLLPSKGSSGGNRGSAPLFPSPAYKQLVGNVLPRFLTFSGEEWPELEGGEPFPTLEETWRYVNRVADPLTPYVRVRREVKEVWELPALPLSNTDTDEEGLPITGGWLVHTHGHSTSPPTSLWEHFAALSLCPSWTTHPAYPPIPGLATALALAPGKVHHAKWYRSVDPWWASKRVVVVGNGVSSNDIVSHLVARRKEEWGERPGWEEGEEPVYKAIRHEGDSMFPCLEDERIREVPFITRVCVKRAEGDADVQLDLELATGERLEGVDHLILGTGYQPGVFDWVHTLARPATHQDVAALDAKGIALQPDGWHIDAPRLAEAGGVASLAEEGDGLQSLWVPLTAPPSHPSDDSSSHIEEKGPKPHPHTLSSLSNESIDHAHPRRVPHLHSHCLLARNPTLSFNGLIASVVPFVLADLVSLYTRLVWESRPSPGSATTDSPLLSRASFNKRRADELSRFSYLEDQKLHAPPPRPLHLLNAPRDAPTISSIPVAHLPKSFHCLGGQVEYDLQVRLRANLLERKPWLGEVVGLSAQEWGEEREVVRRGMYDVKRGWLVERERRARVARGSKGGSTVNGRDAWENGE</sequence>
<evidence type="ECO:0000256" key="2">
    <source>
        <dbReference type="ARBA" id="ARBA00022827"/>
    </source>
</evidence>
<keyword evidence="2" id="KW-0274">FAD</keyword>
<dbReference type="SUPFAM" id="SSF51905">
    <property type="entry name" value="FAD/NAD(P)-binding domain"/>
    <property type="match status" value="2"/>
</dbReference>
<protein>
    <submittedName>
        <fullName evidence="5">FAD/NAD(P)-binding domain-containing protein</fullName>
    </submittedName>
</protein>
<keyword evidence="6" id="KW-1185">Reference proteome</keyword>
<dbReference type="Proteomes" id="UP000245884">
    <property type="component" value="Unassembled WGS sequence"/>
</dbReference>
<evidence type="ECO:0000313" key="6">
    <source>
        <dbReference type="Proteomes" id="UP000245884"/>
    </source>
</evidence>
<evidence type="ECO:0000256" key="4">
    <source>
        <dbReference type="SAM" id="MobiDB-lite"/>
    </source>
</evidence>
<dbReference type="GeneID" id="37029928"/>
<feature type="region of interest" description="Disordered" evidence="4">
    <location>
        <begin position="451"/>
        <end position="484"/>
    </location>
</feature>
<dbReference type="RefSeq" id="XP_025363311.1">
    <property type="nucleotide sequence ID" value="XM_025508105.1"/>
</dbReference>
<dbReference type="GO" id="GO:0016491">
    <property type="term" value="F:oxidoreductase activity"/>
    <property type="evidence" value="ECO:0007669"/>
    <property type="project" value="UniProtKB-KW"/>
</dbReference>
<dbReference type="PANTHER" id="PTHR23023">
    <property type="entry name" value="DIMETHYLANILINE MONOOXYGENASE"/>
    <property type="match status" value="1"/>
</dbReference>
<evidence type="ECO:0000313" key="5">
    <source>
        <dbReference type="EMBL" id="PWN28699.1"/>
    </source>
</evidence>
<dbReference type="OrthoDB" id="66881at2759"/>
<keyword evidence="3" id="KW-0560">Oxidoreductase</keyword>
<feature type="compositionally biased region" description="Basic and acidic residues" evidence="4">
    <location>
        <begin position="460"/>
        <end position="473"/>
    </location>
</feature>
<keyword evidence="1" id="KW-0285">Flavoprotein</keyword>
<evidence type="ECO:0000256" key="1">
    <source>
        <dbReference type="ARBA" id="ARBA00022630"/>
    </source>
</evidence>
<dbReference type="EMBL" id="KZ819664">
    <property type="protein sequence ID" value="PWN28699.1"/>
    <property type="molecule type" value="Genomic_DNA"/>
</dbReference>
<gene>
    <name evidence="5" type="ORF">BDZ90DRAFT_258790</name>
</gene>
<reference evidence="5 6" key="1">
    <citation type="journal article" date="2018" name="Mol. Biol. Evol.">
        <title>Broad Genomic Sampling Reveals a Smut Pathogenic Ancestry of the Fungal Clade Ustilaginomycotina.</title>
        <authorList>
            <person name="Kijpornyongpan T."/>
            <person name="Mondo S.J."/>
            <person name="Barry K."/>
            <person name="Sandor L."/>
            <person name="Lee J."/>
            <person name="Lipzen A."/>
            <person name="Pangilinan J."/>
            <person name="LaButti K."/>
            <person name="Hainaut M."/>
            <person name="Henrissat B."/>
            <person name="Grigoriev I.V."/>
            <person name="Spatafora J.W."/>
            <person name="Aime M.C."/>
        </authorList>
    </citation>
    <scope>NUCLEOTIDE SEQUENCE [LARGE SCALE GENOMIC DNA]</scope>
    <source>
        <strain evidence="5 6">MCA 5214</strain>
    </source>
</reference>
<proteinExistence type="predicted"/>
<dbReference type="InterPro" id="IPR050346">
    <property type="entry name" value="FMO-like"/>
</dbReference>
<organism evidence="5 6">
    <name type="scientific">Jaminaea rosea</name>
    <dbReference type="NCBI Taxonomy" id="1569628"/>
    <lineage>
        <taxon>Eukaryota</taxon>
        <taxon>Fungi</taxon>
        <taxon>Dikarya</taxon>
        <taxon>Basidiomycota</taxon>
        <taxon>Ustilaginomycotina</taxon>
        <taxon>Exobasidiomycetes</taxon>
        <taxon>Microstromatales</taxon>
        <taxon>Microstromatales incertae sedis</taxon>
        <taxon>Jaminaea</taxon>
    </lineage>
</organism>
<dbReference type="InterPro" id="IPR036188">
    <property type="entry name" value="FAD/NAD-bd_sf"/>
</dbReference>
<dbReference type="STRING" id="1569628.A0A316UTT5"/>
<name>A0A316UTT5_9BASI</name>